<sequence>MPSTLLKTSIFLAFLHFTSARPQTQTQAGSFAIGAVDDWASSGNYLIYSCGSEVPNVKNILDSTYLSLQTAMLSTDSAAYKAFFRTALPSSVSAVLSAIAAGTNITTPSHGSRRPTVVCVNAMDPQIRTFWTICRHSEHTVVIQPPGTALVFLCPIFFDRNPLPQPADCGVVNHARTGLIAHNYIAGTQYGFLVQALAEVYIRETRYGGKAVGGDVRDENACLALPPSQALMNPSSYAFYVSNLRAGCTQFPSRVPINMDRELLAIDGAGGGNVTDVLTNGCFDVGANSTTCPL</sequence>
<dbReference type="Proteomes" id="UP000593566">
    <property type="component" value="Unassembled WGS sequence"/>
</dbReference>
<dbReference type="Gene3D" id="3.40.390.10">
    <property type="entry name" value="Collagenase (Catalytic Domain)"/>
    <property type="match status" value="1"/>
</dbReference>
<dbReference type="GO" id="GO:0008237">
    <property type="term" value="F:metallopeptidase activity"/>
    <property type="evidence" value="ECO:0007669"/>
    <property type="project" value="InterPro"/>
</dbReference>
<evidence type="ECO:0000256" key="1">
    <source>
        <dbReference type="SAM" id="SignalP"/>
    </source>
</evidence>
<name>A0A8H6C6E3_9LECA</name>
<dbReference type="InterPro" id="IPR024079">
    <property type="entry name" value="MetalloPept_cat_dom_sf"/>
</dbReference>
<reference evidence="2 3" key="1">
    <citation type="journal article" date="2020" name="Genomics">
        <title>Complete, high-quality genomes from long-read metagenomic sequencing of two wolf lichen thalli reveals enigmatic genome architecture.</title>
        <authorList>
            <person name="McKenzie S.K."/>
            <person name="Walston R.F."/>
            <person name="Allen J.L."/>
        </authorList>
    </citation>
    <scope>NUCLEOTIDE SEQUENCE [LARGE SCALE GENOMIC DNA]</scope>
    <source>
        <strain evidence="2">WasteWater1</strain>
    </source>
</reference>
<dbReference type="GeneID" id="59335167"/>
<protein>
    <submittedName>
        <fullName evidence="2">Uncharacterized protein</fullName>
    </submittedName>
</protein>
<feature type="signal peptide" evidence="1">
    <location>
        <begin position="1"/>
        <end position="20"/>
    </location>
</feature>
<accession>A0A8H6C6E3</accession>
<feature type="chain" id="PRO_5034520536" evidence="1">
    <location>
        <begin position="21"/>
        <end position="294"/>
    </location>
</feature>
<dbReference type="RefSeq" id="XP_037147099.1">
    <property type="nucleotide sequence ID" value="XM_037297663.1"/>
</dbReference>
<evidence type="ECO:0000313" key="2">
    <source>
        <dbReference type="EMBL" id="KAF6217664.1"/>
    </source>
</evidence>
<proteinExistence type="predicted"/>
<dbReference type="SUPFAM" id="SSF55486">
    <property type="entry name" value="Metalloproteases ('zincins'), catalytic domain"/>
    <property type="match status" value="1"/>
</dbReference>
<dbReference type="EMBL" id="JACCJB010000026">
    <property type="protein sequence ID" value="KAF6217664.1"/>
    <property type="molecule type" value="Genomic_DNA"/>
</dbReference>
<keyword evidence="3" id="KW-1185">Reference proteome</keyword>
<dbReference type="AlphaFoldDB" id="A0A8H6C6E3"/>
<evidence type="ECO:0000313" key="3">
    <source>
        <dbReference type="Proteomes" id="UP000593566"/>
    </source>
</evidence>
<gene>
    <name evidence="2" type="ORF">HO133_006766</name>
</gene>
<organism evidence="2 3">
    <name type="scientific">Letharia lupina</name>
    <dbReference type="NCBI Taxonomy" id="560253"/>
    <lineage>
        <taxon>Eukaryota</taxon>
        <taxon>Fungi</taxon>
        <taxon>Dikarya</taxon>
        <taxon>Ascomycota</taxon>
        <taxon>Pezizomycotina</taxon>
        <taxon>Lecanoromycetes</taxon>
        <taxon>OSLEUM clade</taxon>
        <taxon>Lecanoromycetidae</taxon>
        <taxon>Lecanorales</taxon>
        <taxon>Lecanorineae</taxon>
        <taxon>Parmeliaceae</taxon>
        <taxon>Letharia</taxon>
    </lineage>
</organism>
<keyword evidence="1" id="KW-0732">Signal</keyword>
<comment type="caution">
    <text evidence="2">The sequence shown here is derived from an EMBL/GenBank/DDBJ whole genome shotgun (WGS) entry which is preliminary data.</text>
</comment>